<dbReference type="SMART" id="SM00530">
    <property type="entry name" value="HTH_XRE"/>
    <property type="match status" value="1"/>
</dbReference>
<dbReference type="Pfam" id="PF13560">
    <property type="entry name" value="HTH_31"/>
    <property type="match status" value="1"/>
</dbReference>
<dbReference type="PANTHER" id="PTHR47691:SF3">
    <property type="entry name" value="HTH-TYPE TRANSCRIPTIONAL REGULATOR RV0890C-RELATED"/>
    <property type="match status" value="1"/>
</dbReference>
<reference evidence="2" key="1">
    <citation type="submission" date="2021-01" db="EMBL/GenBank/DDBJ databases">
        <title>Whole genome shotgun sequence of Virgisporangium ochraceum NBRC 16418.</title>
        <authorList>
            <person name="Komaki H."/>
            <person name="Tamura T."/>
        </authorList>
    </citation>
    <scope>NUCLEOTIDE SEQUENCE</scope>
    <source>
        <strain evidence="2">NBRC 16418</strain>
    </source>
</reference>
<dbReference type="InterPro" id="IPR027417">
    <property type="entry name" value="P-loop_NTPase"/>
</dbReference>
<dbReference type="PROSITE" id="PS50943">
    <property type="entry name" value="HTH_CROC1"/>
    <property type="match status" value="1"/>
</dbReference>
<dbReference type="PRINTS" id="PR00364">
    <property type="entry name" value="DISEASERSIST"/>
</dbReference>
<proteinExistence type="predicted"/>
<dbReference type="Gene3D" id="3.40.50.300">
    <property type="entry name" value="P-loop containing nucleotide triphosphate hydrolases"/>
    <property type="match status" value="1"/>
</dbReference>
<evidence type="ECO:0000259" key="1">
    <source>
        <dbReference type="PROSITE" id="PS50943"/>
    </source>
</evidence>
<protein>
    <recommendedName>
        <fullName evidence="1">HTH cro/C1-type domain-containing protein</fullName>
    </recommendedName>
</protein>
<dbReference type="Gene3D" id="1.10.260.40">
    <property type="entry name" value="lambda repressor-like DNA-binding domains"/>
    <property type="match status" value="1"/>
</dbReference>
<dbReference type="Pfam" id="PF00931">
    <property type="entry name" value="NB-ARC"/>
    <property type="match status" value="1"/>
</dbReference>
<dbReference type="InterPro" id="IPR002182">
    <property type="entry name" value="NB-ARC"/>
</dbReference>
<keyword evidence="3" id="KW-1185">Reference proteome</keyword>
<accession>A0A8J3ZRV6</accession>
<dbReference type="EMBL" id="BOPH01000023">
    <property type="protein sequence ID" value="GIJ67185.1"/>
    <property type="molecule type" value="Genomic_DNA"/>
</dbReference>
<dbReference type="SUPFAM" id="SSF52540">
    <property type="entry name" value="P-loop containing nucleoside triphosphate hydrolases"/>
    <property type="match status" value="1"/>
</dbReference>
<evidence type="ECO:0000313" key="3">
    <source>
        <dbReference type="Proteomes" id="UP000635606"/>
    </source>
</evidence>
<dbReference type="InterPro" id="IPR010982">
    <property type="entry name" value="Lambda_DNA-bd_dom_sf"/>
</dbReference>
<dbReference type="RefSeq" id="WP_203927147.1">
    <property type="nucleotide sequence ID" value="NZ_BOPH01000023.1"/>
</dbReference>
<comment type="caution">
    <text evidence="2">The sequence shown here is derived from an EMBL/GenBank/DDBJ whole genome shotgun (WGS) entry which is preliminary data.</text>
</comment>
<feature type="domain" description="HTH cro/C1-type" evidence="1">
    <location>
        <begin position="28"/>
        <end position="83"/>
    </location>
</feature>
<dbReference type="PANTHER" id="PTHR47691">
    <property type="entry name" value="REGULATOR-RELATED"/>
    <property type="match status" value="1"/>
</dbReference>
<evidence type="ECO:0000313" key="2">
    <source>
        <dbReference type="EMBL" id="GIJ67185.1"/>
    </source>
</evidence>
<dbReference type="InterPro" id="IPR001387">
    <property type="entry name" value="Cro/C1-type_HTH"/>
</dbReference>
<organism evidence="2 3">
    <name type="scientific">Virgisporangium ochraceum</name>
    <dbReference type="NCBI Taxonomy" id="65505"/>
    <lineage>
        <taxon>Bacteria</taxon>
        <taxon>Bacillati</taxon>
        <taxon>Actinomycetota</taxon>
        <taxon>Actinomycetes</taxon>
        <taxon>Micromonosporales</taxon>
        <taxon>Micromonosporaceae</taxon>
        <taxon>Virgisporangium</taxon>
    </lineage>
</organism>
<name>A0A8J3ZRV6_9ACTN</name>
<dbReference type="AlphaFoldDB" id="A0A8J3ZRV6"/>
<sequence>MPDDAPPVPASRRTSAVDTIGPVLRERIRRYRRRSGISQEELAVRSGLSARTIRYIESGRTLRPRPATIRLIAAGLGVDVAEVDPDGAAGPPPPVDWPVPAQLPADVAGFTGRTAHLATLDDLLHRRRAAVAALTGVPGVGKTALAVRFAHRVAARFPGGQLYADLRGSAAVPARPAEVLHDLLCALGVRADRIPPGTDARTGLYRSLLADRRLIVLLDDARDAAQVRPLLPTASGCLGLVTSRSALVGLVVSAVAVPVPVEPLPPRDARALLTARTGAARAAAEPRAVRDLADHCRGLPIALAVVATYAAARPDQPLSRLAAELRSGSALPALLRAYATEPSGTLAG</sequence>
<dbReference type="Proteomes" id="UP000635606">
    <property type="component" value="Unassembled WGS sequence"/>
</dbReference>
<dbReference type="SUPFAM" id="SSF47413">
    <property type="entry name" value="lambda repressor-like DNA-binding domains"/>
    <property type="match status" value="1"/>
</dbReference>
<dbReference type="GO" id="GO:0043531">
    <property type="term" value="F:ADP binding"/>
    <property type="evidence" value="ECO:0007669"/>
    <property type="project" value="InterPro"/>
</dbReference>
<gene>
    <name evidence="2" type="ORF">Voc01_021020</name>
</gene>
<dbReference type="CDD" id="cd00093">
    <property type="entry name" value="HTH_XRE"/>
    <property type="match status" value="1"/>
</dbReference>
<dbReference type="GO" id="GO:0003677">
    <property type="term" value="F:DNA binding"/>
    <property type="evidence" value="ECO:0007669"/>
    <property type="project" value="InterPro"/>
</dbReference>